<dbReference type="InterPro" id="IPR051053">
    <property type="entry name" value="ECH/Chromodomain_protein"/>
</dbReference>
<dbReference type="GO" id="GO:0004165">
    <property type="term" value="F:delta(3)-delta(2)-enoyl-CoA isomerase activity"/>
    <property type="evidence" value="ECO:0007669"/>
    <property type="project" value="UniProtKB-ARBA"/>
</dbReference>
<reference evidence="5 6" key="1">
    <citation type="journal article" date="2016" name="Nat. Commun.">
        <title>Thousands of microbial genomes shed light on interconnected biogeochemical processes in an aquifer system.</title>
        <authorList>
            <person name="Anantharaman K."/>
            <person name="Brown C.T."/>
            <person name="Hug L.A."/>
            <person name="Sharon I."/>
            <person name="Castelle C.J."/>
            <person name="Probst A.J."/>
            <person name="Thomas B.C."/>
            <person name="Singh A."/>
            <person name="Wilkins M.J."/>
            <person name="Karaoz U."/>
            <person name="Brodie E.L."/>
            <person name="Williams K.H."/>
            <person name="Hubbard S.S."/>
            <person name="Banfield J.F."/>
        </authorList>
    </citation>
    <scope>NUCLEOTIDE SEQUENCE [LARGE SCALE GENOMIC DNA]</scope>
</reference>
<evidence type="ECO:0008006" key="7">
    <source>
        <dbReference type="Google" id="ProtNLM"/>
    </source>
</evidence>
<evidence type="ECO:0000256" key="1">
    <source>
        <dbReference type="ARBA" id="ARBA00004275"/>
    </source>
</evidence>
<proteinExistence type="inferred from homology"/>
<dbReference type="InterPro" id="IPR001753">
    <property type="entry name" value="Enoyl-CoA_hydra/iso"/>
</dbReference>
<dbReference type="InterPro" id="IPR014748">
    <property type="entry name" value="Enoyl-CoA_hydra_C"/>
</dbReference>
<dbReference type="Gene3D" id="3.90.226.10">
    <property type="entry name" value="2-enoyl-CoA Hydratase, Chain A, domain 1"/>
    <property type="match status" value="1"/>
</dbReference>
<protein>
    <recommendedName>
        <fullName evidence="7">Enoyl-CoA hydratase</fullName>
    </recommendedName>
</protein>
<dbReference type="InterPro" id="IPR029045">
    <property type="entry name" value="ClpP/crotonase-like_dom_sf"/>
</dbReference>
<evidence type="ECO:0000256" key="3">
    <source>
        <dbReference type="ARBA" id="ARBA00023140"/>
    </source>
</evidence>
<dbReference type="Gene3D" id="1.10.12.10">
    <property type="entry name" value="Lyase 2-enoyl-coa Hydratase, Chain A, domain 2"/>
    <property type="match status" value="1"/>
</dbReference>
<accession>A0A1F6V529</accession>
<dbReference type="Pfam" id="PF00378">
    <property type="entry name" value="ECH_1"/>
    <property type="match status" value="1"/>
</dbReference>
<comment type="similarity">
    <text evidence="2">Belongs to the enoyl-CoA hydratase/isomerase family.</text>
</comment>
<dbReference type="PANTHER" id="PTHR43684:SF1">
    <property type="entry name" value="ENOYL-COA DELTA ISOMERASE 2"/>
    <property type="match status" value="1"/>
</dbReference>
<evidence type="ECO:0000256" key="4">
    <source>
        <dbReference type="ARBA" id="ARBA00023235"/>
    </source>
</evidence>
<name>A0A1F6V529_9PROT</name>
<keyword evidence="4" id="KW-0413">Isomerase</keyword>
<gene>
    <name evidence="5" type="ORF">A2W18_02255</name>
</gene>
<sequence>MSEHIRIEQPAPGVLGITLDRPERKNAITAAMYRAMIDALRAGDADRDVRVLLVSGAGGSFTSGNDIGDFQKSQLEFPTPGIQFLQLLSTLRKPVVAAVEGHAVGIGTTMLLHCDIVYAAQTARFRLPFVNLALCPEGASTYLLPKVAGSKKAAQLLMLGDEFDSATAVNAGIATASVPAGQALATATECARTLATKAPRALQLTKMLLRRGDAEAIASTILVEADHFSQCRTSGEAREAFTAFFEKRAPDFSRTG</sequence>
<comment type="caution">
    <text evidence="5">The sequence shown here is derived from an EMBL/GenBank/DDBJ whole genome shotgun (WGS) entry which is preliminary data.</text>
</comment>
<keyword evidence="3" id="KW-0576">Peroxisome</keyword>
<dbReference type="Proteomes" id="UP000179076">
    <property type="component" value="Unassembled WGS sequence"/>
</dbReference>
<evidence type="ECO:0000256" key="2">
    <source>
        <dbReference type="ARBA" id="ARBA00005254"/>
    </source>
</evidence>
<dbReference type="EMBL" id="MFSP01000131">
    <property type="protein sequence ID" value="OGI64534.1"/>
    <property type="molecule type" value="Genomic_DNA"/>
</dbReference>
<dbReference type="PANTHER" id="PTHR43684">
    <property type="match status" value="1"/>
</dbReference>
<organism evidence="5 6">
    <name type="scientific">Candidatus Muproteobacteria bacterium RBG_16_60_9</name>
    <dbReference type="NCBI Taxonomy" id="1817755"/>
    <lineage>
        <taxon>Bacteria</taxon>
        <taxon>Pseudomonadati</taxon>
        <taxon>Pseudomonadota</taxon>
        <taxon>Candidatus Muproteobacteria</taxon>
    </lineage>
</organism>
<evidence type="ECO:0000313" key="6">
    <source>
        <dbReference type="Proteomes" id="UP000179076"/>
    </source>
</evidence>
<dbReference type="CDD" id="cd06558">
    <property type="entry name" value="crotonase-like"/>
    <property type="match status" value="1"/>
</dbReference>
<evidence type="ECO:0000313" key="5">
    <source>
        <dbReference type="EMBL" id="OGI64534.1"/>
    </source>
</evidence>
<dbReference type="SUPFAM" id="SSF52096">
    <property type="entry name" value="ClpP/crotonase"/>
    <property type="match status" value="1"/>
</dbReference>
<dbReference type="AlphaFoldDB" id="A0A1F6V529"/>
<comment type="subcellular location">
    <subcellularLocation>
        <location evidence="1">Peroxisome</location>
    </subcellularLocation>
</comment>